<accession>A0ABW2DHY5</accession>
<gene>
    <name evidence="2" type="ORF">ACFQS3_24945</name>
</gene>
<evidence type="ECO:0000256" key="1">
    <source>
        <dbReference type="SAM" id="Phobius"/>
    </source>
</evidence>
<reference evidence="3" key="1">
    <citation type="journal article" date="2019" name="Int. J. Syst. Evol. Microbiol.">
        <title>The Global Catalogue of Microorganisms (GCM) 10K type strain sequencing project: providing services to taxonomists for standard genome sequencing and annotation.</title>
        <authorList>
            <consortium name="The Broad Institute Genomics Platform"/>
            <consortium name="The Broad Institute Genome Sequencing Center for Infectious Disease"/>
            <person name="Wu L."/>
            <person name="Ma J."/>
        </authorList>
    </citation>
    <scope>NUCLEOTIDE SEQUENCE [LARGE SCALE GENOMIC DNA]</scope>
    <source>
        <strain evidence="3">KACC 12634</strain>
    </source>
</reference>
<proteinExistence type="predicted"/>
<protein>
    <recommendedName>
        <fullName evidence="4">DUF4131 domain-containing protein</fullName>
    </recommendedName>
</protein>
<sequence length="263" mass="28024">MFKLINTVTLIAGLACTAMFVYTGLTGDGPVPWANGWMAGPIILLTVLPVTGMIGRLADGPLRELRGHVAKGFENTPIAIGTVVSVSRTGLTVNDQPQLEILFDVDTADGQSFRAVSRSLVDLTELAAVVPGAVLPVRYRPGSTDGRVVIAVDAPQAEMQAAFDRVRVAKGLVTPRQLHIAEQGLDGRAVVLALAPTGEIQGDRAVMDLDLRITRFDGTTFDLKQRKPVDGSAVAQIQPGMVVRVKYLPHDESEVVILTALNP</sequence>
<dbReference type="PROSITE" id="PS51257">
    <property type="entry name" value="PROKAR_LIPOPROTEIN"/>
    <property type="match status" value="1"/>
</dbReference>
<dbReference type="RefSeq" id="WP_382356894.1">
    <property type="nucleotide sequence ID" value="NZ_JBHMBP010000006.1"/>
</dbReference>
<keyword evidence="1" id="KW-0812">Transmembrane</keyword>
<comment type="caution">
    <text evidence="2">The sequence shown here is derived from an EMBL/GenBank/DDBJ whole genome shotgun (WGS) entry which is preliminary data.</text>
</comment>
<keyword evidence="3" id="KW-1185">Reference proteome</keyword>
<name>A0ABW2DHY5_9ACTN</name>
<keyword evidence="1" id="KW-0472">Membrane</keyword>
<evidence type="ECO:0000313" key="3">
    <source>
        <dbReference type="Proteomes" id="UP001596470"/>
    </source>
</evidence>
<dbReference type="Proteomes" id="UP001596470">
    <property type="component" value="Unassembled WGS sequence"/>
</dbReference>
<feature type="transmembrane region" description="Helical" evidence="1">
    <location>
        <begin position="37"/>
        <end position="58"/>
    </location>
</feature>
<evidence type="ECO:0008006" key="4">
    <source>
        <dbReference type="Google" id="ProtNLM"/>
    </source>
</evidence>
<dbReference type="EMBL" id="JBHSYS010000006">
    <property type="protein sequence ID" value="MFC6960448.1"/>
    <property type="molecule type" value="Genomic_DNA"/>
</dbReference>
<keyword evidence="1" id="KW-1133">Transmembrane helix</keyword>
<organism evidence="2 3">
    <name type="scientific">Glycomyces mayteni</name>
    <dbReference type="NCBI Taxonomy" id="543887"/>
    <lineage>
        <taxon>Bacteria</taxon>
        <taxon>Bacillati</taxon>
        <taxon>Actinomycetota</taxon>
        <taxon>Actinomycetes</taxon>
        <taxon>Glycomycetales</taxon>
        <taxon>Glycomycetaceae</taxon>
        <taxon>Glycomyces</taxon>
    </lineage>
</organism>
<evidence type="ECO:0000313" key="2">
    <source>
        <dbReference type="EMBL" id="MFC6960448.1"/>
    </source>
</evidence>
<feature type="transmembrane region" description="Helical" evidence="1">
    <location>
        <begin position="7"/>
        <end position="25"/>
    </location>
</feature>